<proteinExistence type="predicted"/>
<dbReference type="Proteomes" id="UP000185936">
    <property type="component" value="Unassembled WGS sequence"/>
</dbReference>
<dbReference type="RefSeq" id="WP_076608853.1">
    <property type="nucleotide sequence ID" value="NZ_FTNR01000005.1"/>
</dbReference>
<dbReference type="EMBL" id="FTNR01000005">
    <property type="protein sequence ID" value="SIR92964.1"/>
    <property type="molecule type" value="Genomic_DNA"/>
</dbReference>
<name>A0A1N7EY35_9EURY</name>
<organism evidence="1 2">
    <name type="scientific">Natronorubrum thiooxidans</name>
    <dbReference type="NCBI Taxonomy" id="308853"/>
    <lineage>
        <taxon>Archaea</taxon>
        <taxon>Methanobacteriati</taxon>
        <taxon>Methanobacteriota</taxon>
        <taxon>Stenosarchaea group</taxon>
        <taxon>Halobacteria</taxon>
        <taxon>Halobacteriales</taxon>
        <taxon>Natrialbaceae</taxon>
        <taxon>Natronorubrum</taxon>
    </lineage>
</organism>
<evidence type="ECO:0000313" key="2">
    <source>
        <dbReference type="Proteomes" id="UP000185936"/>
    </source>
</evidence>
<evidence type="ECO:0000313" key="1">
    <source>
        <dbReference type="EMBL" id="SIR92964.1"/>
    </source>
</evidence>
<keyword evidence="2" id="KW-1185">Reference proteome</keyword>
<reference evidence="2" key="1">
    <citation type="submission" date="2017-01" db="EMBL/GenBank/DDBJ databases">
        <authorList>
            <person name="Varghese N."/>
            <person name="Submissions S."/>
        </authorList>
    </citation>
    <scope>NUCLEOTIDE SEQUENCE [LARGE SCALE GENOMIC DNA]</scope>
    <source>
        <strain evidence="2">type strain: HArc-</strain>
    </source>
</reference>
<protein>
    <submittedName>
        <fullName evidence="1">Signal transduction histidine kinase</fullName>
    </submittedName>
</protein>
<gene>
    <name evidence="1" type="ORF">SAMN05421752_105165</name>
</gene>
<keyword evidence="1" id="KW-0808">Transferase</keyword>
<dbReference type="STRING" id="308853.SAMN05421752_105165"/>
<keyword evidence="1" id="KW-0418">Kinase</keyword>
<dbReference type="GO" id="GO:0016301">
    <property type="term" value="F:kinase activity"/>
    <property type="evidence" value="ECO:0007669"/>
    <property type="project" value="UniProtKB-KW"/>
</dbReference>
<dbReference type="OrthoDB" id="8127at2157"/>
<sequence length="413" mass="43932">MPGPSRPQPQPQQVLYLAGSDATAREGATALEAVPSDQDRAVYPLSTASAGTPGTWVTDVDCVVFAETPTTTAGASLLEVSEACESTPLVLFTDASYTPTAAHATDGVDGYVRQGTENAVAHLADEIEWVCRDAGDDTNATDASRPRTAFECLPEPALRYERVDGHAVVRAVTDDFVDTFDIDREAIIDSPLDVTEATRDTRALATTRTRLETIADVLDDDVATALNVASGYLEAAEEIGHPDHFAAVDEAQGHLRERIDELASIARRDESVGETEPVAIHDIARRAWAAIVTDDARLVTPDGTDRILEADKTRLQKLFEGVFRTLLEDEPAATSAVIVGATDDGFFVGNDTDGDSGLSRPPLSEPLAVTDEAGVERGSARRIADAHGWTVASTSDDEHTVFVCSGVDDAEIG</sequence>
<dbReference type="AlphaFoldDB" id="A0A1N7EY35"/>
<accession>A0A1N7EY35</accession>